<dbReference type="RefSeq" id="WP_133905132.1">
    <property type="nucleotide sequence ID" value="NZ_SOCP01000009.1"/>
</dbReference>
<dbReference type="InterPro" id="IPR011200">
    <property type="entry name" value="UCP012608"/>
</dbReference>
<protein>
    <submittedName>
        <fullName evidence="1">Uncharacterized protein DUF2332</fullName>
    </submittedName>
</protein>
<evidence type="ECO:0000313" key="1">
    <source>
        <dbReference type="EMBL" id="TDV47835.1"/>
    </source>
</evidence>
<keyword evidence="2" id="KW-1185">Reference proteome</keyword>
<reference evidence="1 2" key="1">
    <citation type="submission" date="2019-03" db="EMBL/GenBank/DDBJ databases">
        <title>Genomic Encyclopedia of Archaeal and Bacterial Type Strains, Phase II (KMG-II): from individual species to whole genera.</title>
        <authorList>
            <person name="Goeker M."/>
        </authorList>
    </citation>
    <scope>NUCLEOTIDE SEQUENCE [LARGE SCALE GENOMIC DNA]</scope>
    <source>
        <strain evidence="1 2">DSM 45499</strain>
    </source>
</reference>
<comment type="caution">
    <text evidence="1">The sequence shown here is derived from an EMBL/GenBank/DDBJ whole genome shotgun (WGS) entry which is preliminary data.</text>
</comment>
<dbReference type="Pfam" id="PF10094">
    <property type="entry name" value="DUF2332"/>
    <property type="match status" value="1"/>
</dbReference>
<dbReference type="EMBL" id="SOCP01000009">
    <property type="protein sequence ID" value="TDV47835.1"/>
    <property type="molecule type" value="Genomic_DNA"/>
</dbReference>
<organism evidence="1 2">
    <name type="scientific">Actinophytocola oryzae</name>
    <dbReference type="NCBI Taxonomy" id="502181"/>
    <lineage>
        <taxon>Bacteria</taxon>
        <taxon>Bacillati</taxon>
        <taxon>Actinomycetota</taxon>
        <taxon>Actinomycetes</taxon>
        <taxon>Pseudonocardiales</taxon>
        <taxon>Pseudonocardiaceae</taxon>
    </lineage>
</organism>
<accession>A0A4R7VFG1</accession>
<sequence>MSTAEEYRRFGVLETRATSPCYEEWSLGVADDVELIALLDELPEPKRQPNLLFAAARYLGVPAGPFAGFRRAVLERWPEVAAVMLAKRTQTNEPGRCAVLLPLLAALPQPLALLEVGASAGLCLFPDRYSYRYPGRDQLDPADGPSPAVLECETTGPVPFPTKVPEIAWRAGIDLNPLDVGDPDTVRWLETLIWPEHDYRRTRLAAAIGIVREHPPLIVAGDLNEQLTAVAATAPEDATLVVFHSAVLPYLSADERERFIATVKGLDAHWIANEGMGVVLADAPPSPEPDKALFLVTHNGEPVAYAAGHGQSLHWLAR</sequence>
<dbReference type="Proteomes" id="UP000294927">
    <property type="component" value="Unassembled WGS sequence"/>
</dbReference>
<dbReference type="OrthoDB" id="8899077at2"/>
<evidence type="ECO:0000313" key="2">
    <source>
        <dbReference type="Proteomes" id="UP000294927"/>
    </source>
</evidence>
<proteinExistence type="predicted"/>
<name>A0A4R7VFG1_9PSEU</name>
<gene>
    <name evidence="1" type="ORF">CLV71_10970</name>
</gene>
<dbReference type="AlphaFoldDB" id="A0A4R7VFG1"/>